<feature type="domain" description="SnoaL-like" evidence="1">
    <location>
        <begin position="11"/>
        <end position="111"/>
    </location>
</feature>
<evidence type="ECO:0000259" key="1">
    <source>
        <dbReference type="Pfam" id="PF12680"/>
    </source>
</evidence>
<dbReference type="InterPro" id="IPR037401">
    <property type="entry name" value="SnoaL-like"/>
</dbReference>
<organism evidence="2 3">
    <name type="scientific">Aquiflexum balticum DSM 16537</name>
    <dbReference type="NCBI Taxonomy" id="758820"/>
    <lineage>
        <taxon>Bacteria</taxon>
        <taxon>Pseudomonadati</taxon>
        <taxon>Bacteroidota</taxon>
        <taxon>Cytophagia</taxon>
        <taxon>Cytophagales</taxon>
        <taxon>Cyclobacteriaceae</taxon>
        <taxon>Aquiflexum</taxon>
    </lineage>
</organism>
<dbReference type="Gene3D" id="3.10.450.50">
    <property type="match status" value="1"/>
</dbReference>
<dbReference type="RefSeq" id="WP_084119740.1">
    <property type="nucleotide sequence ID" value="NZ_LT838813.1"/>
</dbReference>
<dbReference type="GO" id="GO:0016853">
    <property type="term" value="F:isomerase activity"/>
    <property type="evidence" value="ECO:0007669"/>
    <property type="project" value="UniProtKB-KW"/>
</dbReference>
<evidence type="ECO:0000313" key="3">
    <source>
        <dbReference type="Proteomes" id="UP000192333"/>
    </source>
</evidence>
<dbReference type="Proteomes" id="UP000192333">
    <property type="component" value="Chromosome I"/>
</dbReference>
<dbReference type="OrthoDB" id="391735at2"/>
<dbReference type="InterPro" id="IPR032710">
    <property type="entry name" value="NTF2-like_dom_sf"/>
</dbReference>
<proteinExistence type="predicted"/>
<sequence length="157" mass="18387">MSQKHNKIIIAFYEAFSKGKAAEMVSHYHNDIVFEDPAFGQLKGEEAKAMWRMLIERSKGNIKITYSNVEAENEKGSAFWQAEYIFGPDKRKVINKINASFKFKDGKIIQHTDRFDVWKWAKQALGWKGWLLGWTPLMKKQIQKQSRGLLKKYMARI</sequence>
<keyword evidence="2" id="KW-0413">Isomerase</keyword>
<reference evidence="3" key="1">
    <citation type="submission" date="2017-04" db="EMBL/GenBank/DDBJ databases">
        <authorList>
            <person name="Varghese N."/>
            <person name="Submissions S."/>
        </authorList>
    </citation>
    <scope>NUCLEOTIDE SEQUENCE [LARGE SCALE GENOMIC DNA]</scope>
    <source>
        <strain evidence="3">DSM 16537</strain>
    </source>
</reference>
<keyword evidence="3" id="KW-1185">Reference proteome</keyword>
<dbReference type="AlphaFoldDB" id="A0A1W2H2J7"/>
<accession>A0A1W2H2J7</accession>
<name>A0A1W2H2J7_9BACT</name>
<dbReference type="EMBL" id="LT838813">
    <property type="protein sequence ID" value="SMD42994.1"/>
    <property type="molecule type" value="Genomic_DNA"/>
</dbReference>
<dbReference type="SUPFAM" id="SSF54427">
    <property type="entry name" value="NTF2-like"/>
    <property type="match status" value="1"/>
</dbReference>
<gene>
    <name evidence="2" type="ORF">SAMN00777080_1565</name>
</gene>
<protein>
    <submittedName>
        <fullName evidence="2">Ketosteroid isomerase-related protein</fullName>
    </submittedName>
</protein>
<evidence type="ECO:0000313" key="2">
    <source>
        <dbReference type="EMBL" id="SMD42994.1"/>
    </source>
</evidence>
<dbReference type="Pfam" id="PF12680">
    <property type="entry name" value="SnoaL_2"/>
    <property type="match status" value="1"/>
</dbReference>